<feature type="compositionally biased region" description="Gly residues" evidence="1">
    <location>
        <begin position="78"/>
        <end position="97"/>
    </location>
</feature>
<protein>
    <recommendedName>
        <fullName evidence="4">Gag-like protein</fullName>
    </recommendedName>
</protein>
<proteinExistence type="predicted"/>
<reference evidence="2 3" key="1">
    <citation type="submission" date="2015-07" db="EMBL/GenBank/DDBJ databases">
        <title>The genome of Dufourea novaeangliae.</title>
        <authorList>
            <person name="Pan H."/>
            <person name="Kapheim K."/>
        </authorList>
    </citation>
    <scope>NUCLEOTIDE SEQUENCE [LARGE SCALE GENOMIC DNA]</scope>
    <source>
        <strain evidence="2">0120121106</strain>
        <tissue evidence="2">Whole body</tissue>
    </source>
</reference>
<feature type="region of interest" description="Disordered" evidence="1">
    <location>
        <begin position="611"/>
        <end position="660"/>
    </location>
</feature>
<feature type="region of interest" description="Disordered" evidence="1">
    <location>
        <begin position="66"/>
        <end position="160"/>
    </location>
</feature>
<feature type="region of interest" description="Disordered" evidence="1">
    <location>
        <begin position="226"/>
        <end position="263"/>
    </location>
</feature>
<evidence type="ECO:0000313" key="3">
    <source>
        <dbReference type="Proteomes" id="UP000076502"/>
    </source>
</evidence>
<dbReference type="STRING" id="178035.A0A154P0R3"/>
<feature type="region of interest" description="Disordered" evidence="1">
    <location>
        <begin position="380"/>
        <end position="403"/>
    </location>
</feature>
<evidence type="ECO:0008006" key="4">
    <source>
        <dbReference type="Google" id="ProtNLM"/>
    </source>
</evidence>
<feature type="region of interest" description="Disordered" evidence="1">
    <location>
        <begin position="693"/>
        <end position="722"/>
    </location>
</feature>
<dbReference type="EMBL" id="KQ434794">
    <property type="protein sequence ID" value="KZC05516.1"/>
    <property type="molecule type" value="Genomic_DNA"/>
</dbReference>
<dbReference type="AlphaFoldDB" id="A0A154P0R3"/>
<feature type="compositionally biased region" description="Low complexity" evidence="1">
    <location>
        <begin position="121"/>
        <end position="140"/>
    </location>
</feature>
<feature type="compositionally biased region" description="Low complexity" evidence="1">
    <location>
        <begin position="226"/>
        <end position="237"/>
    </location>
</feature>
<gene>
    <name evidence="2" type="ORF">WN55_07091</name>
</gene>
<feature type="compositionally biased region" description="Basic residues" evidence="1">
    <location>
        <begin position="624"/>
        <end position="636"/>
    </location>
</feature>
<name>A0A154P0R3_DUFNO</name>
<organism evidence="2 3">
    <name type="scientific">Dufourea novaeangliae</name>
    <name type="common">Sweat bee</name>
    <dbReference type="NCBI Taxonomy" id="178035"/>
    <lineage>
        <taxon>Eukaryota</taxon>
        <taxon>Metazoa</taxon>
        <taxon>Ecdysozoa</taxon>
        <taxon>Arthropoda</taxon>
        <taxon>Hexapoda</taxon>
        <taxon>Insecta</taxon>
        <taxon>Pterygota</taxon>
        <taxon>Neoptera</taxon>
        <taxon>Endopterygota</taxon>
        <taxon>Hymenoptera</taxon>
        <taxon>Apocrita</taxon>
        <taxon>Aculeata</taxon>
        <taxon>Apoidea</taxon>
        <taxon>Anthophila</taxon>
        <taxon>Halictidae</taxon>
        <taxon>Rophitinae</taxon>
        <taxon>Dufourea</taxon>
    </lineage>
</organism>
<keyword evidence="3" id="KW-1185">Reference proteome</keyword>
<feature type="compositionally biased region" description="Basic residues" evidence="1">
    <location>
        <begin position="386"/>
        <end position="399"/>
    </location>
</feature>
<dbReference type="Proteomes" id="UP000076502">
    <property type="component" value="Unassembled WGS sequence"/>
</dbReference>
<dbReference type="OrthoDB" id="7615112at2759"/>
<feature type="compositionally biased region" description="Basic residues" evidence="1">
    <location>
        <begin position="243"/>
        <end position="257"/>
    </location>
</feature>
<evidence type="ECO:0000256" key="1">
    <source>
        <dbReference type="SAM" id="MobiDB-lite"/>
    </source>
</evidence>
<sequence>MELMFHQHLGELARLVRGISAKLGARPTQVHSPHLHVGSLGLRTSSWRSLLRKPICWTRRANAVSWQQDGNRCRTGQAGSGTGGVGSPSTGAEGGGRPGPPASLSIDRESTVVDRQATVFSTATGEEASGAGTSSAPAPGVWSGVPDAAPGPSGSTGVPRELLPIVRLRRHPSSLSRRPRTTSVDACVTFSDDDLVWAWRGDGPQAGASLDSGGIWGFGGVQEAAPGAHAPGASASAGDGGGGRRKVLPRPVPRSRKPLPSEAELAAEMRQAPTADLGAAICEKIAVVQKVVESSRNLKGTYVRCLREAALRIKYAAAEQAKRTTGSEREVELERELRELRAGLAAAEALSRVRGGGWRDRGWPPGRGCCYAASPAPGPIMLPGPGRHRRKARGGRRPPRVPYSDVIRRDVAGVQLAEVGITDLRYRKGQTGSSILEVPGPESAAKTDALAARLAAVFRGTDVHVSRPGRTAEMRLTGLDESVTAAAVAAAVARVGGCAAAEVRSGEIRRNASGLGTAWVRCPIAAAGRLATAGRVLVGWSSARVEALPARPLRCYLCLEEGHVLQKRPRDADRGGRFYSCGGEGHMVRHYAAAPKCPVCVDLGRPADHRLSSKGCAPPSSRRGVARRRRQRRRSGCGHSVVKTDGAAPPPGRRLLFKRPIGRRKATEFQRAQDHPGISPICDLTKEKIDSLGKSIEPAPTPTPTTSASSDDPKPSGSKGPRVSELAERFLGDADAPSQNRIEEEHFQNFIKQSHTVVPASVSPIKTTLPVSETTEGAGILASSTGSTSISAKMSKLKLTSMDDFVAEGKVKKRPKMADTSPARRPEGSVDSYAVDMLEIIHALSPIEYVQTNLECV</sequence>
<accession>A0A154P0R3</accession>
<evidence type="ECO:0000313" key="2">
    <source>
        <dbReference type="EMBL" id="KZC05516.1"/>
    </source>
</evidence>